<evidence type="ECO:0000256" key="2">
    <source>
        <dbReference type="ARBA" id="ARBA00022771"/>
    </source>
</evidence>
<dbReference type="InterPro" id="IPR050869">
    <property type="entry name" value="H3K4_H4K5_MeTrfase"/>
</dbReference>
<dbReference type="SUPFAM" id="SSF82199">
    <property type="entry name" value="SET domain"/>
    <property type="match status" value="1"/>
</dbReference>
<dbReference type="Gene3D" id="1.10.220.160">
    <property type="match status" value="1"/>
</dbReference>
<dbReference type="STRING" id="109895.A0A507E6M1"/>
<feature type="domain" description="SET" evidence="5">
    <location>
        <begin position="20"/>
        <end position="264"/>
    </location>
</feature>
<proteinExistence type="predicted"/>
<evidence type="ECO:0000256" key="3">
    <source>
        <dbReference type="ARBA" id="ARBA00022833"/>
    </source>
</evidence>
<evidence type="ECO:0000313" key="8">
    <source>
        <dbReference type="Proteomes" id="UP000318582"/>
    </source>
</evidence>
<dbReference type="InterPro" id="IPR002893">
    <property type="entry name" value="Znf_MYND"/>
</dbReference>
<dbReference type="SUPFAM" id="SSF144232">
    <property type="entry name" value="HIT/MYND zinc finger-like"/>
    <property type="match status" value="1"/>
</dbReference>
<keyword evidence="3" id="KW-0862">Zinc</keyword>
<reference evidence="7 8" key="1">
    <citation type="journal article" date="2019" name="Sci. Rep.">
        <title>Comparative genomics of chytrid fungi reveal insights into the obligate biotrophic and pathogenic lifestyle of Synchytrium endobioticum.</title>
        <authorList>
            <person name="van de Vossenberg B.T.L.H."/>
            <person name="Warris S."/>
            <person name="Nguyen H.D.T."/>
            <person name="van Gent-Pelzer M.P.E."/>
            <person name="Joly D.L."/>
            <person name="van de Geest H.C."/>
            <person name="Bonants P.J.M."/>
            <person name="Smith D.S."/>
            <person name="Levesque C.A."/>
            <person name="van der Lee T.A.J."/>
        </authorList>
    </citation>
    <scope>NUCLEOTIDE SEQUENCE [LARGE SCALE GENOMIC DNA]</scope>
    <source>
        <strain evidence="7 8">CBS 809.83</strain>
    </source>
</reference>
<evidence type="ECO:0000259" key="6">
    <source>
        <dbReference type="PROSITE" id="PS50865"/>
    </source>
</evidence>
<evidence type="ECO:0000256" key="4">
    <source>
        <dbReference type="PROSITE-ProRule" id="PRU00134"/>
    </source>
</evidence>
<gene>
    <name evidence="7" type="ORF">PhCBS80983_g02933</name>
</gene>
<organism evidence="7 8">
    <name type="scientific">Powellomyces hirtus</name>
    <dbReference type="NCBI Taxonomy" id="109895"/>
    <lineage>
        <taxon>Eukaryota</taxon>
        <taxon>Fungi</taxon>
        <taxon>Fungi incertae sedis</taxon>
        <taxon>Chytridiomycota</taxon>
        <taxon>Chytridiomycota incertae sedis</taxon>
        <taxon>Chytridiomycetes</taxon>
        <taxon>Spizellomycetales</taxon>
        <taxon>Powellomycetaceae</taxon>
        <taxon>Powellomyces</taxon>
    </lineage>
</organism>
<keyword evidence="1" id="KW-0479">Metal-binding</keyword>
<comment type="caution">
    <text evidence="7">The sequence shown here is derived from an EMBL/GenBank/DDBJ whole genome shotgun (WGS) entry which is preliminary data.</text>
</comment>
<sequence>MTWQIPPPLSPTLAQFLESHNLALLPHPTKHRILVTTVPLTRGTCVFTCSPLATVALDNANHCNTCLKSGAATAIASPSLSNGTLNRCTACKRAYYCSSSCQRRDWSAGHSVLCKKWKGKSLVKEDWEKDWEMLVKVARAVDPSPRWHTDCDQIDPASVEAFATLMSHEGPCGIPNHWASLTTATATEAHSASTLMTFLHRFRNNNFTITDPELFVIGEGTYPLAALLNHSCSPNTSTTFDGHILVIRAMCDIAPGTELLGTYVDAVTTRVDRQTVLWQKYGFKCSCERCAWVSSCVRETGVASASPFGLVDAYLGQETDAHHSAELSSWLSQQLEASPVLFLASLQDVFFRVTHLQSQTSPTTVQDLIRTTFAHIPPASLLSDSTASHIALLNHLTNPPHRIHSRDTYAHLSRILHSSLDVPDTRHAILSLYIFVMLVTIYEAGHPLLAQHSVLATKLCWNAFCDDETATTQEGRSAALTVVRELGRVARRLIALSFGHVAEPTIVDLDHVLALVDGQLART</sequence>
<dbReference type="InterPro" id="IPR001214">
    <property type="entry name" value="SET_dom"/>
</dbReference>
<dbReference type="PANTHER" id="PTHR12197:SF251">
    <property type="entry name" value="EG:BACR7C10.4 PROTEIN"/>
    <property type="match status" value="1"/>
</dbReference>
<evidence type="ECO:0000313" key="7">
    <source>
        <dbReference type="EMBL" id="TPX58730.1"/>
    </source>
</evidence>
<accession>A0A507E6M1</accession>
<dbReference type="GO" id="GO:0005634">
    <property type="term" value="C:nucleus"/>
    <property type="evidence" value="ECO:0007669"/>
    <property type="project" value="TreeGrafter"/>
</dbReference>
<dbReference type="PROSITE" id="PS50280">
    <property type="entry name" value="SET"/>
    <property type="match status" value="1"/>
</dbReference>
<keyword evidence="2 4" id="KW-0863">Zinc-finger</keyword>
<dbReference type="GO" id="GO:0008270">
    <property type="term" value="F:zinc ion binding"/>
    <property type="evidence" value="ECO:0007669"/>
    <property type="project" value="UniProtKB-KW"/>
</dbReference>
<dbReference type="AlphaFoldDB" id="A0A507E6M1"/>
<dbReference type="Gene3D" id="2.170.270.10">
    <property type="entry name" value="SET domain"/>
    <property type="match status" value="1"/>
</dbReference>
<protein>
    <recommendedName>
        <fullName evidence="9">MYND-type domain-containing protein</fullName>
    </recommendedName>
</protein>
<dbReference type="InterPro" id="IPR046341">
    <property type="entry name" value="SET_dom_sf"/>
</dbReference>
<evidence type="ECO:0000259" key="5">
    <source>
        <dbReference type="PROSITE" id="PS50280"/>
    </source>
</evidence>
<evidence type="ECO:0008006" key="9">
    <source>
        <dbReference type="Google" id="ProtNLM"/>
    </source>
</evidence>
<dbReference type="PROSITE" id="PS50865">
    <property type="entry name" value="ZF_MYND_2"/>
    <property type="match status" value="1"/>
</dbReference>
<name>A0A507E6M1_9FUNG</name>
<feature type="domain" description="MYND-type" evidence="6">
    <location>
        <begin position="63"/>
        <end position="114"/>
    </location>
</feature>
<dbReference type="Pfam" id="PF01753">
    <property type="entry name" value="zf-MYND"/>
    <property type="match status" value="1"/>
</dbReference>
<dbReference type="PANTHER" id="PTHR12197">
    <property type="entry name" value="HISTONE-LYSINE N-METHYLTRANSFERASE SMYD"/>
    <property type="match status" value="1"/>
</dbReference>
<keyword evidence="8" id="KW-1185">Reference proteome</keyword>
<dbReference type="Gene3D" id="6.10.140.2220">
    <property type="match status" value="1"/>
</dbReference>
<dbReference type="Proteomes" id="UP000318582">
    <property type="component" value="Unassembled WGS sequence"/>
</dbReference>
<evidence type="ECO:0000256" key="1">
    <source>
        <dbReference type="ARBA" id="ARBA00022723"/>
    </source>
</evidence>
<dbReference type="EMBL" id="QEAQ01000033">
    <property type="protein sequence ID" value="TPX58730.1"/>
    <property type="molecule type" value="Genomic_DNA"/>
</dbReference>